<dbReference type="InterPro" id="IPR005846">
    <property type="entry name" value="A-D-PHexomutase_a/b/a-III"/>
</dbReference>
<keyword evidence="6" id="KW-0413">Isomerase</keyword>
<sequence length="446" mass="46488">MFGTSGIRGEFGTDVTAALAVDVGRALASTGRSRVVVGRDPRETGAPLVDALAAGLRECGADVADLGEVPTPTVARAVGWLDADAGVAVTASHNPPEDNGIKLWDADGAAFTSGDQTAVVERVERDDYESVGWRDVGDRWTEPDARRRHVDAVVDAVDVDGRPEVVVDVGHGSGRLTTDALRRLGCEVTALHARPDGSFPARPSEPTADHCEALCEVVADGDADFGVAHDGDADRMLAVTGDGAFVSGDVLLALFARREASPGEQVAVPIDTSMAVREALAGVGATVTFTRVGDGFVADRASDDGVAFGGEPSGAWIWPALSLCPDGTLAAAKLAALVADRGPLSDLVAGVPSVPIRRENVPAADNDAVVERVRSRIADRYENVTNVDGVRVDHDDGWFLVRASGTQPLVRITAQADDDARMTSLFDTASELVEAAIDDLDAGVKR</sequence>
<dbReference type="GO" id="GO:0008966">
    <property type="term" value="F:phosphoglucosamine mutase activity"/>
    <property type="evidence" value="ECO:0007669"/>
    <property type="project" value="InterPro"/>
</dbReference>
<evidence type="ECO:0000256" key="5">
    <source>
        <dbReference type="ARBA" id="ARBA00022842"/>
    </source>
</evidence>
<dbReference type="PANTHER" id="PTHR43771">
    <property type="entry name" value="PHOSPHOMANNOMUTASE"/>
    <property type="match status" value="1"/>
</dbReference>
<feature type="domain" description="Alpha-D-phosphohexomutase alpha/beta/alpha" evidence="9">
    <location>
        <begin position="2"/>
        <end position="127"/>
    </location>
</feature>
<dbReference type="InterPro" id="IPR005844">
    <property type="entry name" value="A-D-PHexomutase_a/b/a-I"/>
</dbReference>
<evidence type="ECO:0000313" key="12">
    <source>
        <dbReference type="EMBL" id="SEV90814.1"/>
    </source>
</evidence>
<evidence type="ECO:0000256" key="4">
    <source>
        <dbReference type="ARBA" id="ARBA00022723"/>
    </source>
</evidence>
<dbReference type="AlphaFoldDB" id="A0A1I0MRG3"/>
<dbReference type="SUPFAM" id="SSF53738">
    <property type="entry name" value="Phosphoglucomutase, first 3 domains"/>
    <property type="match status" value="3"/>
</dbReference>
<comment type="similarity">
    <text evidence="2 7">Belongs to the phosphohexose mutase family.</text>
</comment>
<dbReference type="GO" id="GO:0000287">
    <property type="term" value="F:magnesium ion binding"/>
    <property type="evidence" value="ECO:0007669"/>
    <property type="project" value="InterPro"/>
</dbReference>
<name>A0A1I0MRG3_9EURY</name>
<dbReference type="GO" id="GO:0005975">
    <property type="term" value="P:carbohydrate metabolic process"/>
    <property type="evidence" value="ECO:0007669"/>
    <property type="project" value="InterPro"/>
</dbReference>
<evidence type="ECO:0000256" key="3">
    <source>
        <dbReference type="ARBA" id="ARBA00022553"/>
    </source>
</evidence>
<dbReference type="Proteomes" id="UP000198518">
    <property type="component" value="Unassembled WGS sequence"/>
</dbReference>
<dbReference type="SUPFAM" id="SSF55957">
    <property type="entry name" value="Phosphoglucomutase, C-terminal domain"/>
    <property type="match status" value="1"/>
</dbReference>
<dbReference type="InterPro" id="IPR036900">
    <property type="entry name" value="A-D-PHexomutase_C_sf"/>
</dbReference>
<dbReference type="NCBIfam" id="TIGR03990">
    <property type="entry name" value="Arch_GlmM"/>
    <property type="match status" value="1"/>
</dbReference>
<dbReference type="CDD" id="cd03087">
    <property type="entry name" value="PGM_like1"/>
    <property type="match status" value="1"/>
</dbReference>
<dbReference type="PROSITE" id="PS00710">
    <property type="entry name" value="PGM_PMM"/>
    <property type="match status" value="1"/>
</dbReference>
<keyword evidence="5 7" id="KW-0460">Magnesium</keyword>
<keyword evidence="4 7" id="KW-0479">Metal-binding</keyword>
<accession>A0A1I0MRG3</accession>
<feature type="domain" description="Alpha-D-phosphohexomutase C-terminal" evidence="8">
    <location>
        <begin position="360"/>
        <end position="428"/>
    </location>
</feature>
<evidence type="ECO:0000256" key="6">
    <source>
        <dbReference type="ARBA" id="ARBA00023235"/>
    </source>
</evidence>
<dbReference type="Gene3D" id="3.30.310.50">
    <property type="entry name" value="Alpha-D-phosphohexomutase, C-terminal domain"/>
    <property type="match status" value="1"/>
</dbReference>
<evidence type="ECO:0000259" key="9">
    <source>
        <dbReference type="Pfam" id="PF02878"/>
    </source>
</evidence>
<feature type="domain" description="Alpha-D-phosphohexomutase alpha/beta/alpha" evidence="10">
    <location>
        <begin position="149"/>
        <end position="243"/>
    </location>
</feature>
<dbReference type="PRINTS" id="PR00509">
    <property type="entry name" value="PGMPMM"/>
</dbReference>
<evidence type="ECO:0000256" key="7">
    <source>
        <dbReference type="RuleBase" id="RU004326"/>
    </source>
</evidence>
<gene>
    <name evidence="12" type="ORF">SAMN04487945_0285</name>
</gene>
<keyword evidence="13" id="KW-1185">Reference proteome</keyword>
<dbReference type="Pfam" id="PF02879">
    <property type="entry name" value="PGM_PMM_II"/>
    <property type="match status" value="1"/>
</dbReference>
<evidence type="ECO:0000313" key="13">
    <source>
        <dbReference type="Proteomes" id="UP000198518"/>
    </source>
</evidence>
<dbReference type="OrthoDB" id="10363at2157"/>
<dbReference type="InterPro" id="IPR005841">
    <property type="entry name" value="Alpha-D-phosphohexomutase_SF"/>
</dbReference>
<keyword evidence="3" id="KW-0597">Phosphoprotein</keyword>
<dbReference type="InterPro" id="IPR024086">
    <property type="entry name" value="GlmM_arc-type"/>
</dbReference>
<dbReference type="PANTHER" id="PTHR43771:SF1">
    <property type="entry name" value="PHOSPHOMANNOMUTASE"/>
    <property type="match status" value="1"/>
</dbReference>
<dbReference type="InterPro" id="IPR005845">
    <property type="entry name" value="A-D-PHexomutase_a/b/a-II"/>
</dbReference>
<comment type="cofactor">
    <cofactor evidence="1">
        <name>Mg(2+)</name>
        <dbReference type="ChEBI" id="CHEBI:18420"/>
    </cofactor>
</comment>
<dbReference type="Pfam" id="PF02880">
    <property type="entry name" value="PGM_PMM_III"/>
    <property type="match status" value="1"/>
</dbReference>
<dbReference type="EMBL" id="FOJA01000001">
    <property type="protein sequence ID" value="SEV90814.1"/>
    <property type="molecule type" value="Genomic_DNA"/>
</dbReference>
<dbReference type="InterPro" id="IPR016066">
    <property type="entry name" value="A-D-PHexomutase_CS"/>
</dbReference>
<dbReference type="InterPro" id="IPR005843">
    <property type="entry name" value="A-D-PHexomutase_C"/>
</dbReference>
<evidence type="ECO:0000256" key="1">
    <source>
        <dbReference type="ARBA" id="ARBA00001946"/>
    </source>
</evidence>
<organism evidence="12 13">
    <name type="scientific">Halobacterium jilantaiense</name>
    <dbReference type="NCBI Taxonomy" id="355548"/>
    <lineage>
        <taxon>Archaea</taxon>
        <taxon>Methanobacteriati</taxon>
        <taxon>Methanobacteriota</taxon>
        <taxon>Stenosarchaea group</taxon>
        <taxon>Halobacteria</taxon>
        <taxon>Halobacteriales</taxon>
        <taxon>Halobacteriaceae</taxon>
        <taxon>Halobacterium</taxon>
    </lineage>
</organism>
<dbReference type="Pfam" id="PF02878">
    <property type="entry name" value="PGM_PMM_I"/>
    <property type="match status" value="1"/>
</dbReference>
<evidence type="ECO:0000256" key="2">
    <source>
        <dbReference type="ARBA" id="ARBA00010231"/>
    </source>
</evidence>
<evidence type="ECO:0000259" key="11">
    <source>
        <dbReference type="Pfam" id="PF02880"/>
    </source>
</evidence>
<dbReference type="InterPro" id="IPR016055">
    <property type="entry name" value="A-D-PHexomutase_a/b/a-I/II/III"/>
</dbReference>
<dbReference type="RefSeq" id="WP_089667365.1">
    <property type="nucleotide sequence ID" value="NZ_FOJA01000001.1"/>
</dbReference>
<feature type="domain" description="Alpha-D-phosphohexomutase alpha/beta/alpha" evidence="11">
    <location>
        <begin position="248"/>
        <end position="350"/>
    </location>
</feature>
<reference evidence="12 13" key="1">
    <citation type="submission" date="2016-10" db="EMBL/GenBank/DDBJ databases">
        <authorList>
            <person name="de Groot N.N."/>
        </authorList>
    </citation>
    <scope>NUCLEOTIDE SEQUENCE [LARGE SCALE GENOMIC DNA]</scope>
    <source>
        <strain evidence="12 13">CGMCC 1.5337</strain>
    </source>
</reference>
<dbReference type="STRING" id="355548.SAMN04487945_0285"/>
<dbReference type="Pfam" id="PF00408">
    <property type="entry name" value="PGM_PMM_IV"/>
    <property type="match status" value="1"/>
</dbReference>
<evidence type="ECO:0000259" key="8">
    <source>
        <dbReference type="Pfam" id="PF00408"/>
    </source>
</evidence>
<dbReference type="Gene3D" id="3.40.120.10">
    <property type="entry name" value="Alpha-D-Glucose-1,6-Bisphosphate, subunit A, domain 3"/>
    <property type="match status" value="3"/>
</dbReference>
<proteinExistence type="inferred from homology"/>
<evidence type="ECO:0000259" key="10">
    <source>
        <dbReference type="Pfam" id="PF02879"/>
    </source>
</evidence>
<protein>
    <submittedName>
        <fullName evidence="12">Phosphoglucosamine mutase</fullName>
    </submittedName>
</protein>